<dbReference type="OrthoDB" id="434648at2759"/>
<comment type="caution">
    <text evidence="7">The sequence shown here is derived from an EMBL/GenBank/DDBJ whole genome shotgun (WGS) entry which is preliminary data.</text>
</comment>
<reference evidence="7" key="1">
    <citation type="submission" date="2022-07" db="EMBL/GenBank/DDBJ databases">
        <title>Genome analysis of Parmales, a sister group of diatoms, reveals the evolutionary specialization of diatoms from phago-mixotrophs to photoautotrophs.</title>
        <authorList>
            <person name="Ban H."/>
            <person name="Sato S."/>
            <person name="Yoshikawa S."/>
            <person name="Kazumasa Y."/>
            <person name="Nakamura Y."/>
            <person name="Ichinomiya M."/>
            <person name="Saitoh K."/>
            <person name="Sato N."/>
            <person name="Blanc-Mathieu R."/>
            <person name="Endo H."/>
            <person name="Kuwata A."/>
            <person name="Ogata H."/>
        </authorList>
    </citation>
    <scope>NUCLEOTIDE SEQUENCE</scope>
</reference>
<dbReference type="PANTHER" id="PTHR43585:SF2">
    <property type="entry name" value="ATP-GRASP ENZYME FSQD"/>
    <property type="match status" value="1"/>
</dbReference>
<dbReference type="PANTHER" id="PTHR43585">
    <property type="entry name" value="FUMIPYRROLE BIOSYNTHESIS PROTEIN C"/>
    <property type="match status" value="1"/>
</dbReference>
<feature type="domain" description="ATP-grasp" evidence="6">
    <location>
        <begin position="140"/>
        <end position="400"/>
    </location>
</feature>
<dbReference type="Gene3D" id="3.30.470.20">
    <property type="entry name" value="ATP-grasp fold, B domain"/>
    <property type="match status" value="2"/>
</dbReference>
<evidence type="ECO:0000313" key="7">
    <source>
        <dbReference type="EMBL" id="GMH71354.1"/>
    </source>
</evidence>
<feature type="region of interest" description="Disordered" evidence="5">
    <location>
        <begin position="472"/>
        <end position="491"/>
    </location>
</feature>
<name>A0A9W7AGB2_9STRA</name>
<organism evidence="7 8">
    <name type="scientific">Triparma retinervis</name>
    <dbReference type="NCBI Taxonomy" id="2557542"/>
    <lineage>
        <taxon>Eukaryota</taxon>
        <taxon>Sar</taxon>
        <taxon>Stramenopiles</taxon>
        <taxon>Ochrophyta</taxon>
        <taxon>Bolidophyceae</taxon>
        <taxon>Parmales</taxon>
        <taxon>Triparmaceae</taxon>
        <taxon>Triparma</taxon>
    </lineage>
</organism>
<keyword evidence="1" id="KW-0436">Ligase</keyword>
<proteinExistence type="predicted"/>
<evidence type="ECO:0000313" key="8">
    <source>
        <dbReference type="Proteomes" id="UP001165082"/>
    </source>
</evidence>
<dbReference type="PROSITE" id="PS50975">
    <property type="entry name" value="ATP_GRASP"/>
    <property type="match status" value="1"/>
</dbReference>
<dbReference type="Proteomes" id="UP001165082">
    <property type="component" value="Unassembled WGS sequence"/>
</dbReference>
<dbReference type="EMBL" id="BRXZ01001443">
    <property type="protein sequence ID" value="GMH71354.1"/>
    <property type="molecule type" value="Genomic_DNA"/>
</dbReference>
<evidence type="ECO:0000256" key="4">
    <source>
        <dbReference type="PROSITE-ProRule" id="PRU00409"/>
    </source>
</evidence>
<dbReference type="InterPro" id="IPR011761">
    <property type="entry name" value="ATP-grasp"/>
</dbReference>
<dbReference type="InterPro" id="IPR052032">
    <property type="entry name" value="ATP-dep_AA_Ligase"/>
</dbReference>
<feature type="non-terminal residue" evidence="7">
    <location>
        <position position="1"/>
    </location>
</feature>
<accession>A0A9W7AGB2</accession>
<keyword evidence="2 4" id="KW-0547">Nucleotide-binding</keyword>
<dbReference type="SUPFAM" id="SSF56059">
    <property type="entry name" value="Glutathione synthetase ATP-binding domain-like"/>
    <property type="match status" value="1"/>
</dbReference>
<evidence type="ECO:0000256" key="3">
    <source>
        <dbReference type="ARBA" id="ARBA00022840"/>
    </source>
</evidence>
<dbReference type="AlphaFoldDB" id="A0A9W7AGB2"/>
<sequence>ESNPTCERGIVLVDAFSPSHLLYLKRRALTTYNAGVVECFSPKVSRYLLGQSESSEERSDILARTMPSSRDSCASWAASLPFEVVGVLCESDSGGSVAERLTEWLGLDGERGNARMSARRDKYLMHKAIKDAGVGGTARGYVCEDPGEAVAKAAEMGVMDQDDERGVVYDERTPCVVKPRRGVASDRVFKCTTLQEVAEATGEIIGSTSFGNDEVIKDCLVQEFVEGLEVAVDTVTRNGETKIVAVWDYDKRQANGAPFVNFATRLVDGAFQPASEDEDLPPLNSTLSGTGGSGVKIKSNRTSPSSLSSLPRQARYVVVQKVCDYATSVLQSLEYNWGMAHVEVKVSLPRNFRKAYKKGSFEPPSVRLIEVNARQHNAEWLQLTQAPGRIVHLSCNREGTLRRVSHLERIRRMESVVKVEVYEDVEEGKGIAKTVDIRSEKGWVHMLHDDEEVLERDFVKVMELMETMFEVEEGGEEGREEGLGEKALNQP</sequence>
<evidence type="ECO:0000256" key="5">
    <source>
        <dbReference type="SAM" id="MobiDB-lite"/>
    </source>
</evidence>
<feature type="region of interest" description="Disordered" evidence="5">
    <location>
        <begin position="274"/>
        <end position="306"/>
    </location>
</feature>
<gene>
    <name evidence="7" type="ORF">TrRE_jg3914</name>
</gene>
<evidence type="ECO:0000259" key="6">
    <source>
        <dbReference type="PROSITE" id="PS50975"/>
    </source>
</evidence>
<dbReference type="GO" id="GO:0005524">
    <property type="term" value="F:ATP binding"/>
    <property type="evidence" value="ECO:0007669"/>
    <property type="project" value="UniProtKB-UniRule"/>
</dbReference>
<keyword evidence="8" id="KW-1185">Reference proteome</keyword>
<dbReference type="Pfam" id="PF13535">
    <property type="entry name" value="ATP-grasp_4"/>
    <property type="match status" value="1"/>
</dbReference>
<protein>
    <recommendedName>
        <fullName evidence="6">ATP-grasp domain-containing protein</fullName>
    </recommendedName>
</protein>
<dbReference type="GO" id="GO:0046872">
    <property type="term" value="F:metal ion binding"/>
    <property type="evidence" value="ECO:0007669"/>
    <property type="project" value="InterPro"/>
</dbReference>
<dbReference type="GO" id="GO:0016874">
    <property type="term" value="F:ligase activity"/>
    <property type="evidence" value="ECO:0007669"/>
    <property type="project" value="UniProtKB-KW"/>
</dbReference>
<evidence type="ECO:0000256" key="1">
    <source>
        <dbReference type="ARBA" id="ARBA00022598"/>
    </source>
</evidence>
<evidence type="ECO:0000256" key="2">
    <source>
        <dbReference type="ARBA" id="ARBA00022741"/>
    </source>
</evidence>
<keyword evidence="3 4" id="KW-0067">ATP-binding</keyword>